<keyword evidence="2" id="KW-1185">Reference proteome</keyword>
<evidence type="ECO:0000313" key="2">
    <source>
        <dbReference type="Proteomes" id="UP000821837"/>
    </source>
</evidence>
<dbReference type="EMBL" id="JABSTV010000949">
    <property type="protein sequence ID" value="KAH7985393.1"/>
    <property type="molecule type" value="Genomic_DNA"/>
</dbReference>
<name>A0A9D4TCN2_RHISA</name>
<evidence type="ECO:0000313" key="1">
    <source>
        <dbReference type="EMBL" id="KAH7985393.1"/>
    </source>
</evidence>
<dbReference type="VEuPathDB" id="VectorBase:RSAN_046838"/>
<comment type="caution">
    <text evidence="1">The sequence shown here is derived from an EMBL/GenBank/DDBJ whole genome shotgun (WGS) entry which is preliminary data.</text>
</comment>
<protein>
    <submittedName>
        <fullName evidence="1">Uncharacterized protein</fullName>
    </submittedName>
</protein>
<reference evidence="1" key="2">
    <citation type="submission" date="2021-09" db="EMBL/GenBank/DDBJ databases">
        <authorList>
            <person name="Jia N."/>
            <person name="Wang J."/>
            <person name="Shi W."/>
            <person name="Du L."/>
            <person name="Sun Y."/>
            <person name="Zhan W."/>
            <person name="Jiang J."/>
            <person name="Wang Q."/>
            <person name="Zhang B."/>
            <person name="Ji P."/>
            <person name="Sakyi L.B."/>
            <person name="Cui X."/>
            <person name="Yuan T."/>
            <person name="Jiang B."/>
            <person name="Yang W."/>
            <person name="Lam T.T.-Y."/>
            <person name="Chang Q."/>
            <person name="Ding S."/>
            <person name="Wang X."/>
            <person name="Zhu J."/>
            <person name="Ruan X."/>
            <person name="Zhao L."/>
            <person name="Wei J."/>
            <person name="Que T."/>
            <person name="Du C."/>
            <person name="Cheng J."/>
            <person name="Dai P."/>
            <person name="Han X."/>
            <person name="Huang E."/>
            <person name="Gao Y."/>
            <person name="Liu J."/>
            <person name="Shao H."/>
            <person name="Ye R."/>
            <person name="Li L."/>
            <person name="Wei W."/>
            <person name="Wang X."/>
            <person name="Wang C."/>
            <person name="Huo Q."/>
            <person name="Li W."/>
            <person name="Guo W."/>
            <person name="Chen H."/>
            <person name="Chen S."/>
            <person name="Zhou L."/>
            <person name="Zhou L."/>
            <person name="Ni X."/>
            <person name="Tian J."/>
            <person name="Zhou Y."/>
            <person name="Sheng Y."/>
            <person name="Liu T."/>
            <person name="Pan Y."/>
            <person name="Xia L."/>
            <person name="Li J."/>
            <person name="Zhao F."/>
            <person name="Cao W."/>
        </authorList>
    </citation>
    <scope>NUCLEOTIDE SEQUENCE</scope>
    <source>
        <strain evidence="1">Rsan-2018</strain>
        <tissue evidence="1">Larvae</tissue>
    </source>
</reference>
<gene>
    <name evidence="1" type="ORF">HPB52_025664</name>
</gene>
<sequence>MEDLCHLLPLALANSSPLPNEADSVSKVLGSLKAVMLQAKQVSLRMAATHCITALVCTPAAPLCAQLHLPDDCVFESGDEASDGSSDSGESGDD</sequence>
<proteinExistence type="predicted"/>
<dbReference type="Proteomes" id="UP000821837">
    <property type="component" value="Unassembled WGS sequence"/>
</dbReference>
<reference evidence="1" key="1">
    <citation type="journal article" date="2020" name="Cell">
        <title>Large-Scale Comparative Analyses of Tick Genomes Elucidate Their Genetic Diversity and Vector Capacities.</title>
        <authorList>
            <consortium name="Tick Genome and Microbiome Consortium (TIGMIC)"/>
            <person name="Jia N."/>
            <person name="Wang J."/>
            <person name="Shi W."/>
            <person name="Du L."/>
            <person name="Sun Y."/>
            <person name="Zhan W."/>
            <person name="Jiang J.F."/>
            <person name="Wang Q."/>
            <person name="Zhang B."/>
            <person name="Ji P."/>
            <person name="Bell-Sakyi L."/>
            <person name="Cui X.M."/>
            <person name="Yuan T.T."/>
            <person name="Jiang B.G."/>
            <person name="Yang W.F."/>
            <person name="Lam T.T."/>
            <person name="Chang Q.C."/>
            <person name="Ding S.J."/>
            <person name="Wang X.J."/>
            <person name="Zhu J.G."/>
            <person name="Ruan X.D."/>
            <person name="Zhao L."/>
            <person name="Wei J.T."/>
            <person name="Ye R.Z."/>
            <person name="Que T.C."/>
            <person name="Du C.H."/>
            <person name="Zhou Y.H."/>
            <person name="Cheng J.X."/>
            <person name="Dai P.F."/>
            <person name="Guo W.B."/>
            <person name="Han X.H."/>
            <person name="Huang E.J."/>
            <person name="Li L.F."/>
            <person name="Wei W."/>
            <person name="Gao Y.C."/>
            <person name="Liu J.Z."/>
            <person name="Shao H.Z."/>
            <person name="Wang X."/>
            <person name="Wang C.C."/>
            <person name="Yang T.C."/>
            <person name="Huo Q.B."/>
            <person name="Li W."/>
            <person name="Chen H.Y."/>
            <person name="Chen S.E."/>
            <person name="Zhou L.G."/>
            <person name="Ni X.B."/>
            <person name="Tian J.H."/>
            <person name="Sheng Y."/>
            <person name="Liu T."/>
            <person name="Pan Y.S."/>
            <person name="Xia L.Y."/>
            <person name="Li J."/>
            <person name="Zhao F."/>
            <person name="Cao W.C."/>
        </authorList>
    </citation>
    <scope>NUCLEOTIDE SEQUENCE</scope>
    <source>
        <strain evidence="1">Rsan-2018</strain>
    </source>
</reference>
<accession>A0A9D4TCN2</accession>
<organism evidence="1 2">
    <name type="scientific">Rhipicephalus sanguineus</name>
    <name type="common">Brown dog tick</name>
    <name type="synonym">Ixodes sanguineus</name>
    <dbReference type="NCBI Taxonomy" id="34632"/>
    <lineage>
        <taxon>Eukaryota</taxon>
        <taxon>Metazoa</taxon>
        <taxon>Ecdysozoa</taxon>
        <taxon>Arthropoda</taxon>
        <taxon>Chelicerata</taxon>
        <taxon>Arachnida</taxon>
        <taxon>Acari</taxon>
        <taxon>Parasitiformes</taxon>
        <taxon>Ixodida</taxon>
        <taxon>Ixodoidea</taxon>
        <taxon>Ixodidae</taxon>
        <taxon>Rhipicephalinae</taxon>
        <taxon>Rhipicephalus</taxon>
        <taxon>Rhipicephalus</taxon>
    </lineage>
</organism>
<dbReference type="AlphaFoldDB" id="A0A9D4TCN2"/>